<evidence type="ECO:0000256" key="1">
    <source>
        <dbReference type="SAM" id="Phobius"/>
    </source>
</evidence>
<keyword evidence="1" id="KW-1133">Transmembrane helix</keyword>
<accession>Q1MP75</accession>
<dbReference type="AlphaFoldDB" id="Q1MP75"/>
<proteinExistence type="predicted"/>
<evidence type="ECO:0000313" key="2">
    <source>
        <dbReference type="EMBL" id="CAJ55202.1"/>
    </source>
</evidence>
<dbReference type="KEGG" id="lip:LI1148"/>
<sequence>MPPPILAYRFHWLPPILHIQAQNPMSSYSKGAQGLPVFLRIHGIFTATSISPSLWPRQCGDRYAIRAGRNLPDKEFRYLRTVIVTAAVYWGFNLVLCLR</sequence>
<name>Q1MP75_LAWIP</name>
<dbReference type="eggNOG" id="ENOG50323DM">
    <property type="taxonomic scope" value="Bacteria"/>
</dbReference>
<dbReference type="Proteomes" id="UP000002430">
    <property type="component" value="Chromosome"/>
</dbReference>
<keyword evidence="1" id="KW-0812">Transmembrane</keyword>
<dbReference type="EMBL" id="AM180252">
    <property type="protein sequence ID" value="CAJ55202.1"/>
    <property type="molecule type" value="Genomic_DNA"/>
</dbReference>
<organism evidence="2 3">
    <name type="scientific">Lawsonia intracellularis (strain PHE/MN1-00)</name>
    <dbReference type="NCBI Taxonomy" id="363253"/>
    <lineage>
        <taxon>Bacteria</taxon>
        <taxon>Pseudomonadati</taxon>
        <taxon>Thermodesulfobacteriota</taxon>
        <taxon>Desulfovibrionia</taxon>
        <taxon>Desulfovibrionales</taxon>
        <taxon>Desulfovibrionaceae</taxon>
        <taxon>Lawsonia</taxon>
    </lineage>
</organism>
<keyword evidence="1" id="KW-0472">Membrane</keyword>
<dbReference type="AntiFam" id="ANF00025">
    <property type="entry name" value="Antisense to 23S rRNA"/>
</dbReference>
<protein>
    <submittedName>
        <fullName evidence="2">Uncharacterized protein</fullName>
    </submittedName>
</protein>
<feature type="transmembrane region" description="Helical" evidence="1">
    <location>
        <begin position="78"/>
        <end position="98"/>
    </location>
</feature>
<evidence type="ECO:0000313" key="3">
    <source>
        <dbReference type="Proteomes" id="UP000002430"/>
    </source>
</evidence>
<keyword evidence="3" id="KW-1185">Reference proteome</keyword>
<reference evidence="2 3" key="1">
    <citation type="submission" date="2005-11" db="EMBL/GenBank/DDBJ databases">
        <title>The complete genome sequence of Lawsonia intracellularis: the causative agent of proliferative enteropathy.</title>
        <authorList>
            <person name="Kaur K."/>
            <person name="Zhang Q."/>
            <person name="Beckler D."/>
            <person name="Munir S."/>
            <person name="Li L."/>
            <person name="Kinsley K."/>
            <person name="Herron L."/>
            <person name="Peterson A."/>
            <person name="May B."/>
            <person name="Singh S."/>
            <person name="Gebhart C."/>
            <person name="Kapur V."/>
        </authorList>
    </citation>
    <scope>NUCLEOTIDE SEQUENCE [LARGE SCALE GENOMIC DNA]</scope>
    <source>
        <strain evidence="2 3">PHE/MN1-00</strain>
    </source>
</reference>
<dbReference type="STRING" id="363253.LI1148"/>
<dbReference type="HOGENOM" id="CLU_162597_0_0_7"/>
<gene>
    <name evidence="2" type="ordered locus">LI1148</name>
</gene>